<reference evidence="1" key="1">
    <citation type="submission" date="2022-01" db="EMBL/GenBank/DDBJ databases">
        <title>Genome Sequence Resource for Two Populations of Ditylenchus destructor, the Migratory Endoparasitic Phytonematode.</title>
        <authorList>
            <person name="Zhang H."/>
            <person name="Lin R."/>
            <person name="Xie B."/>
        </authorList>
    </citation>
    <scope>NUCLEOTIDE SEQUENCE</scope>
    <source>
        <strain evidence="1">BazhouSP</strain>
    </source>
</reference>
<proteinExistence type="predicted"/>
<protein>
    <submittedName>
        <fullName evidence="1">Uncharacterized protein</fullName>
    </submittedName>
</protein>
<evidence type="ECO:0000313" key="1">
    <source>
        <dbReference type="EMBL" id="KAI1691217.1"/>
    </source>
</evidence>
<dbReference type="EMBL" id="JAKKPZ010000980">
    <property type="protein sequence ID" value="KAI1691217.1"/>
    <property type="molecule type" value="Genomic_DNA"/>
</dbReference>
<accession>A0AAD4MIP1</accession>
<keyword evidence="2" id="KW-1185">Reference proteome</keyword>
<dbReference type="Proteomes" id="UP001201812">
    <property type="component" value="Unassembled WGS sequence"/>
</dbReference>
<comment type="caution">
    <text evidence="1">The sequence shown here is derived from an EMBL/GenBank/DDBJ whole genome shotgun (WGS) entry which is preliminary data.</text>
</comment>
<dbReference type="AlphaFoldDB" id="A0AAD4MIP1"/>
<sequence length="66" mass="7117">MLADHEFSVEHPLALAVAVATRQAIDEGLLPGAAVDGMDMQQSRHHAITLLTSMQQRLEQVLSPLG</sequence>
<organism evidence="1 2">
    <name type="scientific">Ditylenchus destructor</name>
    <dbReference type="NCBI Taxonomy" id="166010"/>
    <lineage>
        <taxon>Eukaryota</taxon>
        <taxon>Metazoa</taxon>
        <taxon>Ecdysozoa</taxon>
        <taxon>Nematoda</taxon>
        <taxon>Chromadorea</taxon>
        <taxon>Rhabditida</taxon>
        <taxon>Tylenchina</taxon>
        <taxon>Tylenchomorpha</taxon>
        <taxon>Sphaerularioidea</taxon>
        <taxon>Anguinidae</taxon>
        <taxon>Anguininae</taxon>
        <taxon>Ditylenchus</taxon>
    </lineage>
</organism>
<name>A0AAD4MIP1_9BILA</name>
<gene>
    <name evidence="1" type="ORF">DdX_22032</name>
</gene>
<evidence type="ECO:0000313" key="2">
    <source>
        <dbReference type="Proteomes" id="UP001201812"/>
    </source>
</evidence>